<comment type="similarity">
    <text evidence="2 7">Belongs to the FKBP-type PPIase family.</text>
</comment>
<evidence type="ECO:0000259" key="9">
    <source>
        <dbReference type="PROSITE" id="PS50059"/>
    </source>
</evidence>
<evidence type="ECO:0000256" key="5">
    <source>
        <dbReference type="ARBA" id="ARBA00023235"/>
    </source>
</evidence>
<gene>
    <name evidence="10" type="ORF">C8N29_101276</name>
</gene>
<comment type="caution">
    <text evidence="10">The sequence shown here is derived from an EMBL/GenBank/DDBJ whole genome shotgun (WGS) entry which is preliminary data.</text>
</comment>
<dbReference type="AlphaFoldDB" id="A0A2T5J3X6"/>
<dbReference type="Pfam" id="PF00254">
    <property type="entry name" value="FKBP_C"/>
    <property type="match status" value="1"/>
</dbReference>
<evidence type="ECO:0000256" key="6">
    <source>
        <dbReference type="PROSITE-ProRule" id="PRU00277"/>
    </source>
</evidence>
<dbReference type="Gene3D" id="3.10.50.40">
    <property type="match status" value="1"/>
</dbReference>
<accession>A0A2T5J3X6</accession>
<dbReference type="EC" id="5.2.1.8" evidence="7"/>
<dbReference type="InterPro" id="IPR000774">
    <property type="entry name" value="PPIase_FKBP_N"/>
</dbReference>
<dbReference type="Gene3D" id="1.10.287.460">
    <property type="entry name" value="Peptidyl-prolyl cis-trans isomerase, FKBP-type, N-terminal domain"/>
    <property type="match status" value="1"/>
</dbReference>
<dbReference type="Proteomes" id="UP000244223">
    <property type="component" value="Unassembled WGS sequence"/>
</dbReference>
<evidence type="ECO:0000256" key="4">
    <source>
        <dbReference type="ARBA" id="ARBA00023110"/>
    </source>
</evidence>
<dbReference type="PROSITE" id="PS50059">
    <property type="entry name" value="FKBP_PPIASE"/>
    <property type="match status" value="1"/>
</dbReference>
<dbReference type="SUPFAM" id="SSF54534">
    <property type="entry name" value="FKBP-like"/>
    <property type="match status" value="1"/>
</dbReference>
<protein>
    <recommendedName>
        <fullName evidence="7">Peptidyl-prolyl cis-trans isomerase</fullName>
        <ecNumber evidence="7">5.2.1.8</ecNumber>
    </recommendedName>
</protein>
<dbReference type="InterPro" id="IPR046357">
    <property type="entry name" value="PPIase_dom_sf"/>
</dbReference>
<comment type="catalytic activity">
    <reaction evidence="1 6 7">
        <text>[protein]-peptidylproline (omega=180) = [protein]-peptidylproline (omega=0)</text>
        <dbReference type="Rhea" id="RHEA:16237"/>
        <dbReference type="Rhea" id="RHEA-COMP:10747"/>
        <dbReference type="Rhea" id="RHEA-COMP:10748"/>
        <dbReference type="ChEBI" id="CHEBI:83833"/>
        <dbReference type="ChEBI" id="CHEBI:83834"/>
        <dbReference type="EC" id="5.2.1.8"/>
    </reaction>
</comment>
<dbReference type="InterPro" id="IPR036944">
    <property type="entry name" value="PPIase_FKBP_N_sf"/>
</dbReference>
<feature type="domain" description="PPIase FKBP-type" evidence="9">
    <location>
        <begin position="189"/>
        <end position="274"/>
    </location>
</feature>
<feature type="signal peptide" evidence="8">
    <location>
        <begin position="1"/>
        <end position="18"/>
    </location>
</feature>
<organism evidence="10 11">
    <name type="scientific">Agitococcus lubricus</name>
    <dbReference type="NCBI Taxonomy" id="1077255"/>
    <lineage>
        <taxon>Bacteria</taxon>
        <taxon>Pseudomonadati</taxon>
        <taxon>Pseudomonadota</taxon>
        <taxon>Gammaproteobacteria</taxon>
        <taxon>Moraxellales</taxon>
        <taxon>Moraxellaceae</taxon>
        <taxon>Agitococcus</taxon>
    </lineage>
</organism>
<reference evidence="10 11" key="1">
    <citation type="submission" date="2018-04" db="EMBL/GenBank/DDBJ databases">
        <title>Genomic Encyclopedia of Archaeal and Bacterial Type Strains, Phase II (KMG-II): from individual species to whole genera.</title>
        <authorList>
            <person name="Goeker M."/>
        </authorList>
    </citation>
    <scope>NUCLEOTIDE SEQUENCE [LARGE SCALE GENOMIC DNA]</scope>
    <source>
        <strain evidence="10 11">DSM 5822</strain>
    </source>
</reference>
<evidence type="ECO:0000313" key="10">
    <source>
        <dbReference type="EMBL" id="PTQ91203.1"/>
    </source>
</evidence>
<evidence type="ECO:0000313" key="11">
    <source>
        <dbReference type="Proteomes" id="UP000244223"/>
    </source>
</evidence>
<evidence type="ECO:0000256" key="8">
    <source>
        <dbReference type="SAM" id="SignalP"/>
    </source>
</evidence>
<name>A0A2T5J3X6_9GAMM</name>
<dbReference type="EMBL" id="QAON01000001">
    <property type="protein sequence ID" value="PTQ91203.1"/>
    <property type="molecule type" value="Genomic_DNA"/>
</dbReference>
<feature type="chain" id="PRO_5015557894" description="Peptidyl-prolyl cis-trans isomerase" evidence="8">
    <location>
        <begin position="19"/>
        <end position="288"/>
    </location>
</feature>
<dbReference type="RefSeq" id="WP_275656190.1">
    <property type="nucleotide sequence ID" value="NZ_QAON01000001.1"/>
</dbReference>
<dbReference type="PANTHER" id="PTHR43811">
    <property type="entry name" value="FKBP-TYPE PEPTIDYL-PROLYL CIS-TRANS ISOMERASE FKPA"/>
    <property type="match status" value="1"/>
</dbReference>
<evidence type="ECO:0000256" key="1">
    <source>
        <dbReference type="ARBA" id="ARBA00000971"/>
    </source>
</evidence>
<dbReference type="GO" id="GO:0006457">
    <property type="term" value="P:protein folding"/>
    <property type="evidence" value="ECO:0007669"/>
    <property type="project" value="InterPro"/>
</dbReference>
<keyword evidence="11" id="KW-1185">Reference proteome</keyword>
<proteinExistence type="inferred from homology"/>
<evidence type="ECO:0000256" key="2">
    <source>
        <dbReference type="ARBA" id="ARBA00006577"/>
    </source>
</evidence>
<keyword evidence="3 8" id="KW-0732">Signal</keyword>
<dbReference type="PANTHER" id="PTHR43811:SF19">
    <property type="entry name" value="39 KDA FK506-BINDING NUCLEAR PROTEIN"/>
    <property type="match status" value="1"/>
</dbReference>
<keyword evidence="4 6" id="KW-0697">Rotamase</keyword>
<dbReference type="GO" id="GO:0003755">
    <property type="term" value="F:peptidyl-prolyl cis-trans isomerase activity"/>
    <property type="evidence" value="ECO:0007669"/>
    <property type="project" value="UniProtKB-UniRule"/>
</dbReference>
<sequence>MKRLLLIAALAFAHQAMAADATNQPKDMIKSKQDVNGTQKTPVVSGFGGGVTANGSGEIVKPSPVSTESAAFSNEDAKVAYSLGFIFGKNNAAAIEDLNIEQFVTGFKDGYGGKQGLLSEDQIKQVLADYKERRMAQVQAEFQKQGEANRTLGAQFLAENGKKAGVTTTASGLQYEVLKEGTGAKPKATDMVSVHYEGRLTDGTVFDSSVARGVPAEFRLDQVIQGWTEGVQLMKEGSKFRLTIPAVLAYGEMGAGSIPPNAVLVFDVELLKVTKEPTEKTESKKKKK</sequence>
<keyword evidence="5 6" id="KW-0413">Isomerase</keyword>
<dbReference type="FunFam" id="3.10.50.40:FF:000045">
    <property type="entry name" value="Peptidyl-prolyl cis-trans isomerase"/>
    <property type="match status" value="1"/>
</dbReference>
<evidence type="ECO:0000256" key="3">
    <source>
        <dbReference type="ARBA" id="ARBA00022729"/>
    </source>
</evidence>
<dbReference type="Pfam" id="PF01346">
    <property type="entry name" value="FKBP_N"/>
    <property type="match status" value="1"/>
</dbReference>
<dbReference type="InterPro" id="IPR001179">
    <property type="entry name" value="PPIase_FKBP_dom"/>
</dbReference>
<evidence type="ECO:0000256" key="7">
    <source>
        <dbReference type="RuleBase" id="RU003915"/>
    </source>
</evidence>